<keyword evidence="3" id="KW-1185">Reference proteome</keyword>
<protein>
    <recommendedName>
        <fullName evidence="4">DUF4281 domain-containing protein</fullName>
    </recommendedName>
</protein>
<evidence type="ECO:0000313" key="2">
    <source>
        <dbReference type="EMBL" id="CAB9503186.1"/>
    </source>
</evidence>
<organism evidence="2 3">
    <name type="scientific">Seminavis robusta</name>
    <dbReference type="NCBI Taxonomy" id="568900"/>
    <lineage>
        <taxon>Eukaryota</taxon>
        <taxon>Sar</taxon>
        <taxon>Stramenopiles</taxon>
        <taxon>Ochrophyta</taxon>
        <taxon>Bacillariophyta</taxon>
        <taxon>Bacillariophyceae</taxon>
        <taxon>Bacillariophycidae</taxon>
        <taxon>Naviculales</taxon>
        <taxon>Naviculaceae</taxon>
        <taxon>Seminavis</taxon>
    </lineage>
</organism>
<dbReference type="InterPro" id="IPR025461">
    <property type="entry name" value="ABA4-like"/>
</dbReference>
<dbReference type="OrthoDB" id="5523505at2759"/>
<evidence type="ECO:0000313" key="3">
    <source>
        <dbReference type="Proteomes" id="UP001153069"/>
    </source>
</evidence>
<keyword evidence="1" id="KW-0472">Membrane</keyword>
<accession>A0A9N8H6U8</accession>
<dbReference type="AlphaFoldDB" id="A0A9N8H6U8"/>
<reference evidence="2" key="1">
    <citation type="submission" date="2020-06" db="EMBL/GenBank/DDBJ databases">
        <authorList>
            <consortium name="Plant Systems Biology data submission"/>
        </authorList>
    </citation>
    <scope>NUCLEOTIDE SEQUENCE</scope>
    <source>
        <strain evidence="2">D6</strain>
    </source>
</reference>
<name>A0A9N8H6U8_9STRA</name>
<feature type="transmembrane region" description="Helical" evidence="1">
    <location>
        <begin position="50"/>
        <end position="68"/>
    </location>
</feature>
<proteinExistence type="predicted"/>
<comment type="caution">
    <text evidence="2">The sequence shown here is derived from an EMBL/GenBank/DDBJ whole genome shotgun (WGS) entry which is preliminary data.</text>
</comment>
<dbReference type="Proteomes" id="UP001153069">
    <property type="component" value="Unassembled WGS sequence"/>
</dbReference>
<dbReference type="Pfam" id="PF14108">
    <property type="entry name" value="ABA4-like"/>
    <property type="match status" value="1"/>
</dbReference>
<feature type="transmembrane region" description="Helical" evidence="1">
    <location>
        <begin position="88"/>
        <end position="110"/>
    </location>
</feature>
<feature type="transmembrane region" description="Helical" evidence="1">
    <location>
        <begin position="131"/>
        <end position="153"/>
    </location>
</feature>
<evidence type="ECO:0008006" key="4">
    <source>
        <dbReference type="Google" id="ProtNLM"/>
    </source>
</evidence>
<keyword evidence="1" id="KW-1133">Transmembrane helix</keyword>
<sequence length="167" mass="18951">MEGFKPVLFGWTTTQNLWPMIHPPLLLGWGPLCLAPRWKHTKTLTLAMPFLHGILYSSILLPMMMMAPSPDGDAPQPDLNNMESIFRLFANPDVFFCGWVHYLAFDLLVARGIAQDALEVCKVSDWQYYTMVVPCLFGCFYAGPVGYVLYMVIRTLVLNSNQNNDTK</sequence>
<dbReference type="EMBL" id="CAICTM010000157">
    <property type="protein sequence ID" value="CAB9503186.1"/>
    <property type="molecule type" value="Genomic_DNA"/>
</dbReference>
<gene>
    <name evidence="2" type="ORF">SEMRO_158_G071540.1</name>
</gene>
<keyword evidence="1" id="KW-0812">Transmembrane</keyword>
<evidence type="ECO:0000256" key="1">
    <source>
        <dbReference type="SAM" id="Phobius"/>
    </source>
</evidence>